<keyword evidence="6" id="KW-0997">Cell inner membrane</keyword>
<keyword evidence="4 13" id="KW-0813">Transport</keyword>
<dbReference type="SUPFAM" id="SSF161098">
    <property type="entry name" value="MetI-like"/>
    <property type="match status" value="1"/>
</dbReference>
<evidence type="ECO:0000256" key="2">
    <source>
        <dbReference type="ARBA" id="ARBA00004202"/>
    </source>
</evidence>
<evidence type="ECO:0000259" key="15">
    <source>
        <dbReference type="PROSITE" id="PS50893"/>
    </source>
</evidence>
<dbReference type="CDD" id="cd06261">
    <property type="entry name" value="TM_PBP2"/>
    <property type="match status" value="1"/>
</dbReference>
<evidence type="ECO:0000256" key="4">
    <source>
        <dbReference type="ARBA" id="ARBA00022448"/>
    </source>
</evidence>
<dbReference type="Proteomes" id="UP001597063">
    <property type="component" value="Unassembled WGS sequence"/>
</dbReference>
<dbReference type="CDD" id="cd03257">
    <property type="entry name" value="ABC_NikE_OppD_transporters"/>
    <property type="match status" value="1"/>
</dbReference>
<evidence type="ECO:0000256" key="1">
    <source>
        <dbReference type="ARBA" id="ARBA00004141"/>
    </source>
</evidence>
<sequence>MNTESRPRGYLRRVIGSLRGTLSLGWIALVVIGSFLAPWLAPHDPLEQDIDHAYAMPSGTYWAGTDSLGRDILSRIMHGGSVSLLGAGEALLVAVAIGVPLGMLAGYRGGVVDAVLSRIAEVVMSLPVIVILLAVVAVYGRAFTITMGALGVILSASFIRLARATTEGKRNELYVDAARVSGLGHLRIAVRHVLPNITAPLLIQSTLALSSALLIQAGLGFLGLGPEPPAPSWGSGIADAAKYVNRDGWLMVPTGAVLILTVLAFNSLGDALRDATAHAAPSVERRRRVTSSGGTRSDPGHLLDVDGLRVEYPGRRIIDEVTLHVEAGEVLALVGESGSGKTQTAFSILGLLAPGGRITAGGIHFDGSDLLALPDKKLAALRGTRMAYIPQEPMSNLDPCFTIGSQMIEPLVVNLRIGRAEARRRALALLARVGINEPERVFRSYPHEISGGMAQRVLIARAVSCEPSLLIADEPTTALDVTVQAEVLDLLRDLQRERRMGIILVTHDFGVVADIADRVAVMRNGRLVEEGPVGEIFASPSHPYTKMLLDSSLEGREPRKELRHV</sequence>
<dbReference type="PROSITE" id="PS00211">
    <property type="entry name" value="ABC_TRANSPORTER_1"/>
    <property type="match status" value="1"/>
</dbReference>
<comment type="similarity">
    <text evidence="13">Belongs to the binding-protein-dependent transport system permease family.</text>
</comment>
<dbReference type="PROSITE" id="PS50893">
    <property type="entry name" value="ABC_TRANSPORTER_2"/>
    <property type="match status" value="1"/>
</dbReference>
<organism evidence="17 18">
    <name type="scientific">Actinomadura fibrosa</name>
    <dbReference type="NCBI Taxonomy" id="111802"/>
    <lineage>
        <taxon>Bacteria</taxon>
        <taxon>Bacillati</taxon>
        <taxon>Actinomycetota</taxon>
        <taxon>Actinomycetes</taxon>
        <taxon>Streptosporangiales</taxon>
        <taxon>Thermomonosporaceae</taxon>
        <taxon>Actinomadura</taxon>
    </lineage>
</organism>
<evidence type="ECO:0000256" key="8">
    <source>
        <dbReference type="ARBA" id="ARBA00022741"/>
    </source>
</evidence>
<dbReference type="SMART" id="SM00382">
    <property type="entry name" value="AAA"/>
    <property type="match status" value="1"/>
</dbReference>
<feature type="domain" description="ABC transmembrane type-1" evidence="16">
    <location>
        <begin position="80"/>
        <end position="269"/>
    </location>
</feature>
<dbReference type="PANTHER" id="PTHR43297:SF14">
    <property type="entry name" value="ATPASE AAA-TYPE CORE DOMAIN-CONTAINING PROTEIN"/>
    <property type="match status" value="1"/>
</dbReference>
<keyword evidence="10" id="KW-1278">Translocase</keyword>
<evidence type="ECO:0000256" key="12">
    <source>
        <dbReference type="ARBA" id="ARBA00023136"/>
    </source>
</evidence>
<dbReference type="Pfam" id="PF00528">
    <property type="entry name" value="BPD_transp_1"/>
    <property type="match status" value="1"/>
</dbReference>
<dbReference type="InterPro" id="IPR035906">
    <property type="entry name" value="MetI-like_sf"/>
</dbReference>
<dbReference type="InterPro" id="IPR000515">
    <property type="entry name" value="MetI-like"/>
</dbReference>
<keyword evidence="12 13" id="KW-0472">Membrane</keyword>
<comment type="caution">
    <text evidence="17">The sequence shown here is derived from an EMBL/GenBank/DDBJ whole genome shotgun (WGS) entry which is preliminary data.</text>
</comment>
<evidence type="ECO:0000256" key="13">
    <source>
        <dbReference type="RuleBase" id="RU363032"/>
    </source>
</evidence>
<dbReference type="PANTHER" id="PTHR43297">
    <property type="entry name" value="OLIGOPEPTIDE TRANSPORT ATP-BINDING PROTEIN APPD"/>
    <property type="match status" value="1"/>
</dbReference>
<evidence type="ECO:0000256" key="11">
    <source>
        <dbReference type="ARBA" id="ARBA00022989"/>
    </source>
</evidence>
<dbReference type="InterPro" id="IPR050388">
    <property type="entry name" value="ABC_Ni/Peptide_Import"/>
</dbReference>
<keyword evidence="8" id="KW-0547">Nucleotide-binding</keyword>
<dbReference type="Gene3D" id="3.40.50.300">
    <property type="entry name" value="P-loop containing nucleotide triphosphate hydrolases"/>
    <property type="match status" value="1"/>
</dbReference>
<dbReference type="InterPro" id="IPR003593">
    <property type="entry name" value="AAA+_ATPase"/>
</dbReference>
<dbReference type="InterPro" id="IPR025966">
    <property type="entry name" value="OppC_N"/>
</dbReference>
<feature type="transmembrane region" description="Helical" evidence="13">
    <location>
        <begin position="21"/>
        <end position="41"/>
    </location>
</feature>
<dbReference type="EMBL" id="JBHTGP010000015">
    <property type="protein sequence ID" value="MFD0688633.1"/>
    <property type="molecule type" value="Genomic_DNA"/>
</dbReference>
<evidence type="ECO:0000256" key="6">
    <source>
        <dbReference type="ARBA" id="ARBA00022519"/>
    </source>
</evidence>
<dbReference type="RefSeq" id="WP_131755162.1">
    <property type="nucleotide sequence ID" value="NZ_CAACUY010000003.1"/>
</dbReference>
<feature type="domain" description="ABC transporter" evidence="15">
    <location>
        <begin position="303"/>
        <end position="549"/>
    </location>
</feature>
<evidence type="ECO:0000256" key="7">
    <source>
        <dbReference type="ARBA" id="ARBA00022692"/>
    </source>
</evidence>
<feature type="region of interest" description="Disordered" evidence="14">
    <location>
        <begin position="279"/>
        <end position="300"/>
    </location>
</feature>
<dbReference type="InterPro" id="IPR027417">
    <property type="entry name" value="P-loop_NTPase"/>
</dbReference>
<evidence type="ECO:0000256" key="10">
    <source>
        <dbReference type="ARBA" id="ARBA00022967"/>
    </source>
</evidence>
<dbReference type="Pfam" id="PF12911">
    <property type="entry name" value="OppC_N"/>
    <property type="match status" value="1"/>
</dbReference>
<reference evidence="18" key="1">
    <citation type="journal article" date="2019" name="Int. J. Syst. Evol. Microbiol.">
        <title>The Global Catalogue of Microorganisms (GCM) 10K type strain sequencing project: providing services to taxonomists for standard genome sequencing and annotation.</title>
        <authorList>
            <consortium name="The Broad Institute Genomics Platform"/>
            <consortium name="The Broad Institute Genome Sequencing Center for Infectious Disease"/>
            <person name="Wu L."/>
            <person name="Ma J."/>
        </authorList>
    </citation>
    <scope>NUCLEOTIDE SEQUENCE [LARGE SCALE GENOMIC DNA]</scope>
    <source>
        <strain evidence="18">JCM 9371</strain>
    </source>
</reference>
<evidence type="ECO:0000256" key="9">
    <source>
        <dbReference type="ARBA" id="ARBA00022840"/>
    </source>
</evidence>
<evidence type="ECO:0000313" key="17">
    <source>
        <dbReference type="EMBL" id="MFD0688633.1"/>
    </source>
</evidence>
<evidence type="ECO:0000256" key="5">
    <source>
        <dbReference type="ARBA" id="ARBA00022475"/>
    </source>
</evidence>
<dbReference type="PROSITE" id="PS50928">
    <property type="entry name" value="ABC_TM1"/>
    <property type="match status" value="1"/>
</dbReference>
<evidence type="ECO:0000313" key="18">
    <source>
        <dbReference type="Proteomes" id="UP001597063"/>
    </source>
</evidence>
<feature type="transmembrane region" description="Helical" evidence="13">
    <location>
        <begin position="84"/>
        <end position="107"/>
    </location>
</feature>
<keyword evidence="5" id="KW-1003">Cell membrane</keyword>
<keyword evidence="11 13" id="KW-1133">Transmembrane helix</keyword>
<evidence type="ECO:0000259" key="16">
    <source>
        <dbReference type="PROSITE" id="PS50928"/>
    </source>
</evidence>
<keyword evidence="9" id="KW-0067">ATP-binding</keyword>
<gene>
    <name evidence="17" type="ORF">ACFQZM_29355</name>
</gene>
<feature type="transmembrane region" description="Helical" evidence="13">
    <location>
        <begin position="249"/>
        <end position="268"/>
    </location>
</feature>
<dbReference type="SUPFAM" id="SSF52540">
    <property type="entry name" value="P-loop containing nucleoside triphosphate hydrolases"/>
    <property type="match status" value="1"/>
</dbReference>
<dbReference type="InterPro" id="IPR003439">
    <property type="entry name" value="ABC_transporter-like_ATP-bd"/>
</dbReference>
<evidence type="ECO:0000256" key="3">
    <source>
        <dbReference type="ARBA" id="ARBA00005417"/>
    </source>
</evidence>
<evidence type="ECO:0000256" key="14">
    <source>
        <dbReference type="SAM" id="MobiDB-lite"/>
    </source>
</evidence>
<keyword evidence="18" id="KW-1185">Reference proteome</keyword>
<name>A0ABW2XT10_9ACTN</name>
<dbReference type="InterPro" id="IPR013563">
    <property type="entry name" value="Oligopep_ABC_C"/>
</dbReference>
<keyword evidence="7 13" id="KW-0812">Transmembrane</keyword>
<dbReference type="Gene3D" id="1.10.3720.10">
    <property type="entry name" value="MetI-like"/>
    <property type="match status" value="1"/>
</dbReference>
<dbReference type="Pfam" id="PF08352">
    <property type="entry name" value="oligo_HPY"/>
    <property type="match status" value="1"/>
</dbReference>
<feature type="transmembrane region" description="Helical" evidence="13">
    <location>
        <begin position="119"/>
        <end position="139"/>
    </location>
</feature>
<dbReference type="InterPro" id="IPR017871">
    <property type="entry name" value="ABC_transporter-like_CS"/>
</dbReference>
<protein>
    <submittedName>
        <fullName evidence="17">Dipeptide/oligopeptide/nickel ABC transporter permease/ATP-binding protein</fullName>
    </submittedName>
</protein>
<comment type="similarity">
    <text evidence="3">Belongs to the ABC transporter superfamily.</text>
</comment>
<feature type="transmembrane region" description="Helical" evidence="13">
    <location>
        <begin position="145"/>
        <end position="162"/>
    </location>
</feature>
<dbReference type="Pfam" id="PF00005">
    <property type="entry name" value="ABC_tran"/>
    <property type="match status" value="1"/>
</dbReference>
<proteinExistence type="inferred from homology"/>
<comment type="subcellular location">
    <subcellularLocation>
        <location evidence="13">Cell membrane</location>
        <topology evidence="13">Multi-pass membrane protein</topology>
    </subcellularLocation>
    <subcellularLocation>
        <location evidence="2">Cell membrane</location>
        <topology evidence="2">Peripheral membrane protein</topology>
    </subcellularLocation>
    <subcellularLocation>
        <location evidence="1">Membrane</location>
        <topology evidence="1">Multi-pass membrane protein</topology>
    </subcellularLocation>
</comment>
<accession>A0ABW2XT10</accession>